<dbReference type="PRINTS" id="PR00081">
    <property type="entry name" value="GDHRDH"/>
</dbReference>
<dbReference type="InterPro" id="IPR036291">
    <property type="entry name" value="NAD(P)-bd_dom_sf"/>
</dbReference>
<dbReference type="Gene3D" id="3.40.50.720">
    <property type="entry name" value="NAD(P)-binding Rossmann-like Domain"/>
    <property type="match status" value="1"/>
</dbReference>
<evidence type="ECO:0000313" key="5">
    <source>
        <dbReference type="Proteomes" id="UP000186364"/>
    </source>
</evidence>
<dbReference type="AlphaFoldDB" id="A0A1Q9AR04"/>
<reference evidence="4 5" key="1">
    <citation type="submission" date="2016-09" db="EMBL/GenBank/DDBJ databases">
        <title>Rhizobium sp. nov., a novel species isolated from the rice rhizosphere.</title>
        <authorList>
            <person name="Zhao J."/>
            <person name="Zhang X."/>
        </authorList>
    </citation>
    <scope>NUCLEOTIDE SEQUENCE [LARGE SCALE GENOMIC DNA]</scope>
    <source>
        <strain evidence="4 5">1.7048</strain>
    </source>
</reference>
<gene>
    <name evidence="4" type="ORF">BJF93_13225</name>
</gene>
<sequence length="279" mass="29702">MKPLNDTVSVVTGAGRGIGREIALHQARAGAQVALMSRTQSEIDETARMIEAEGGIALALALDVADGASVEKGLARVVEGLGPIDLLVNNHGAFRAFGPIWDCDPETWWGDVEINLRGTFNTCRVVAPAMRERARGRIVNLVGGGTGNSFPHGSGYAASKAAIMRLTECLDDTTRDVGVYAFAVDPGLVRTQMTELQLNSEAGKTFLPGIQDLFAEGVNIPPARAAALIADIAAGRFDALHGRLLRGVDDRDALEQEMDRVVETDGRALRFTGLTQPKL</sequence>
<dbReference type="GO" id="GO:0016616">
    <property type="term" value="F:oxidoreductase activity, acting on the CH-OH group of donors, NAD or NADP as acceptor"/>
    <property type="evidence" value="ECO:0007669"/>
    <property type="project" value="TreeGrafter"/>
</dbReference>
<dbReference type="PANTHER" id="PTHR42760">
    <property type="entry name" value="SHORT-CHAIN DEHYDROGENASES/REDUCTASES FAMILY MEMBER"/>
    <property type="match status" value="1"/>
</dbReference>
<dbReference type="PANTHER" id="PTHR42760:SF37">
    <property type="entry name" value="CLAVALDEHYDE DEHYDROGENASE"/>
    <property type="match status" value="1"/>
</dbReference>
<keyword evidence="2" id="KW-0560">Oxidoreductase</keyword>
<evidence type="ECO:0000313" key="4">
    <source>
        <dbReference type="EMBL" id="OLP57811.1"/>
    </source>
</evidence>
<keyword evidence="5" id="KW-1185">Reference proteome</keyword>
<comment type="caution">
    <text evidence="4">The sequence shown here is derived from an EMBL/GenBank/DDBJ whole genome shotgun (WGS) entry which is preliminary data.</text>
</comment>
<dbReference type="OrthoDB" id="9793825at2"/>
<dbReference type="Pfam" id="PF00106">
    <property type="entry name" value="adh_short"/>
    <property type="match status" value="1"/>
</dbReference>
<dbReference type="Proteomes" id="UP000186364">
    <property type="component" value="Unassembled WGS sequence"/>
</dbReference>
<dbReference type="CDD" id="cd05233">
    <property type="entry name" value="SDR_c"/>
    <property type="match status" value="1"/>
</dbReference>
<comment type="similarity">
    <text evidence="1 3">Belongs to the short-chain dehydrogenases/reductases (SDR) family.</text>
</comment>
<evidence type="ECO:0000256" key="1">
    <source>
        <dbReference type="ARBA" id="ARBA00006484"/>
    </source>
</evidence>
<accession>A0A1Q9AR04</accession>
<protein>
    <submittedName>
        <fullName evidence="4">Short-chain dehydrogenase</fullName>
    </submittedName>
</protein>
<proteinExistence type="inferred from homology"/>
<dbReference type="EMBL" id="MKIP01000059">
    <property type="protein sequence ID" value="OLP57811.1"/>
    <property type="molecule type" value="Genomic_DNA"/>
</dbReference>
<name>A0A1Q9AR04_9HYPH</name>
<dbReference type="SUPFAM" id="SSF51735">
    <property type="entry name" value="NAD(P)-binding Rossmann-fold domains"/>
    <property type="match status" value="1"/>
</dbReference>
<evidence type="ECO:0000256" key="2">
    <source>
        <dbReference type="ARBA" id="ARBA00023002"/>
    </source>
</evidence>
<evidence type="ECO:0000256" key="3">
    <source>
        <dbReference type="RuleBase" id="RU000363"/>
    </source>
</evidence>
<dbReference type="PRINTS" id="PR00080">
    <property type="entry name" value="SDRFAMILY"/>
</dbReference>
<organism evidence="4 5">
    <name type="scientific">Xaviernesmea oryzae</name>
    <dbReference type="NCBI Taxonomy" id="464029"/>
    <lineage>
        <taxon>Bacteria</taxon>
        <taxon>Pseudomonadati</taxon>
        <taxon>Pseudomonadota</taxon>
        <taxon>Alphaproteobacteria</taxon>
        <taxon>Hyphomicrobiales</taxon>
        <taxon>Rhizobiaceae</taxon>
        <taxon>Rhizobium/Agrobacterium group</taxon>
        <taxon>Xaviernesmea</taxon>
    </lineage>
</organism>
<dbReference type="InterPro" id="IPR002347">
    <property type="entry name" value="SDR_fam"/>
</dbReference>
<dbReference type="RefSeq" id="WP_075629715.1">
    <property type="nucleotide sequence ID" value="NZ_FOAM01000007.1"/>
</dbReference>